<dbReference type="Proteomes" id="UP001595729">
    <property type="component" value="Unassembled WGS sequence"/>
</dbReference>
<name>A0ABV7W4C6_9BURK</name>
<keyword evidence="2" id="KW-1185">Reference proteome</keyword>
<evidence type="ECO:0000313" key="2">
    <source>
        <dbReference type="Proteomes" id="UP001595729"/>
    </source>
</evidence>
<dbReference type="EMBL" id="JBHRXX010000004">
    <property type="protein sequence ID" value="MFC3683887.1"/>
    <property type="molecule type" value="Genomic_DNA"/>
</dbReference>
<organism evidence="1 2">
    <name type="scientific">Hydrogenophaga luteola</name>
    <dbReference type="NCBI Taxonomy" id="1591122"/>
    <lineage>
        <taxon>Bacteria</taxon>
        <taxon>Pseudomonadati</taxon>
        <taxon>Pseudomonadota</taxon>
        <taxon>Betaproteobacteria</taxon>
        <taxon>Burkholderiales</taxon>
        <taxon>Comamonadaceae</taxon>
        <taxon>Hydrogenophaga</taxon>
    </lineage>
</organism>
<reference evidence="2" key="1">
    <citation type="journal article" date="2019" name="Int. J. Syst. Evol. Microbiol.">
        <title>The Global Catalogue of Microorganisms (GCM) 10K type strain sequencing project: providing services to taxonomists for standard genome sequencing and annotation.</title>
        <authorList>
            <consortium name="The Broad Institute Genomics Platform"/>
            <consortium name="The Broad Institute Genome Sequencing Center for Infectious Disease"/>
            <person name="Wu L."/>
            <person name="Ma J."/>
        </authorList>
    </citation>
    <scope>NUCLEOTIDE SEQUENCE [LARGE SCALE GENOMIC DNA]</scope>
    <source>
        <strain evidence="2">KCTC 42501</strain>
    </source>
</reference>
<evidence type="ECO:0000313" key="1">
    <source>
        <dbReference type="EMBL" id="MFC3683887.1"/>
    </source>
</evidence>
<gene>
    <name evidence="1" type="ORF">ACFOPI_09800</name>
</gene>
<proteinExistence type="predicted"/>
<comment type="caution">
    <text evidence="1">The sequence shown here is derived from an EMBL/GenBank/DDBJ whole genome shotgun (WGS) entry which is preliminary data.</text>
</comment>
<dbReference type="RefSeq" id="WP_382173383.1">
    <property type="nucleotide sequence ID" value="NZ_JBHRXX010000004.1"/>
</dbReference>
<protein>
    <submittedName>
        <fullName evidence="1">Uncharacterized protein</fullName>
    </submittedName>
</protein>
<accession>A0ABV7W4C6</accession>
<sequence length="159" mass="17383">MQLFPPSQWSRTGLSVVLLLLLVSAGNALLLHFEIDFVDRVRAAEALAMMGHARKEIVLERAQRPAARSAGRGDPVVLSALGEPAVKNGMVIRYTREGDRVGARFSKADQPDEQGVWVLSPVEAPDTSDWVSNWRCTSQSTGAWQRIAQITCPDDGASR</sequence>